<keyword evidence="2" id="KW-0540">Nuclease</keyword>
<dbReference type="InterPro" id="IPR027417">
    <property type="entry name" value="P-loop_NTPase"/>
</dbReference>
<keyword evidence="2" id="KW-0269">Exonuclease</keyword>
<keyword evidence="2" id="KW-0378">Hydrolase</keyword>
<dbReference type="EMBL" id="JRPD02000006">
    <property type="protein sequence ID" value="TLE00625.1"/>
    <property type="molecule type" value="Genomic_DNA"/>
</dbReference>
<dbReference type="OrthoDB" id="9766257at2"/>
<dbReference type="GO" id="GO:0004527">
    <property type="term" value="F:exonuclease activity"/>
    <property type="evidence" value="ECO:0007669"/>
    <property type="project" value="UniProtKB-KW"/>
</dbReference>
<keyword evidence="5" id="KW-1185">Reference proteome</keyword>
<dbReference type="Proteomes" id="UP000255139">
    <property type="component" value="Unassembled WGS sequence"/>
</dbReference>
<reference evidence="2 5" key="2">
    <citation type="submission" date="2018-06" db="EMBL/GenBank/DDBJ databases">
        <authorList>
            <consortium name="Pathogen Informatics"/>
            <person name="Doyle S."/>
        </authorList>
    </citation>
    <scope>NUCLEOTIDE SEQUENCE [LARGE SCALE GENOMIC DNA]</scope>
    <source>
        <strain evidence="2 5">NCTC12714</strain>
    </source>
</reference>
<proteinExistence type="predicted"/>
<feature type="domain" description="PD-(D/E)XK endonuclease-like" evidence="1">
    <location>
        <begin position="681"/>
        <end position="935"/>
    </location>
</feature>
<evidence type="ECO:0000313" key="4">
    <source>
        <dbReference type="Proteomes" id="UP000029922"/>
    </source>
</evidence>
<dbReference type="Pfam" id="PF12705">
    <property type="entry name" value="PDDEXK_1"/>
    <property type="match status" value="1"/>
</dbReference>
<dbReference type="AlphaFoldDB" id="A0A099TYX0"/>
<dbReference type="SUPFAM" id="SSF52540">
    <property type="entry name" value="P-loop containing nucleoside triphosphate hydrolases"/>
    <property type="match status" value="1"/>
</dbReference>
<evidence type="ECO:0000313" key="2">
    <source>
        <dbReference type="EMBL" id="STQ85643.1"/>
    </source>
</evidence>
<protein>
    <submittedName>
        <fullName evidence="2">Exonuclease</fullName>
    </submittedName>
    <submittedName>
        <fullName evidence="3">PD-(D/E)XK nuclease family protein</fullName>
    </submittedName>
</protein>
<dbReference type="InterPro" id="IPR011604">
    <property type="entry name" value="PDDEXK-like_dom_sf"/>
</dbReference>
<dbReference type="Proteomes" id="UP000029922">
    <property type="component" value="Unassembled WGS sequence"/>
</dbReference>
<dbReference type="InterPro" id="IPR038726">
    <property type="entry name" value="PDDEXK_AddAB-type"/>
</dbReference>
<gene>
    <name evidence="3" type="ORF">LS73_004245</name>
    <name evidence="2" type="ORF">NCTC12714_00429</name>
</gene>
<accession>A0A099TYX0</accession>
<sequence>MSHNNNLNLFMQKRSLYILSNARAKGEFYLRCLYADDIDFSPLYLSNKENTVIKSDWFCLFNFSNPQCAIDTILPNAMTLDEFFQKIIYTSNALVPGNLREFFLSVALKTIKHNKDLSKLQSAGIINPEESFISYLESSNILLKFYDELRAHKIPITIDNIMKFSEIDTYIEYEWQLALLAEIYTEYQRILSLNNLTDSIYSNDISHNYHILEAYLQKFESVHIDLDGFISPIQYEIISHIAKIIPICIHFSTDSYNISHYTHAFSKSLESNCKYIYCVSNDILVCKKESKLNTNKINLYKTQRQINQANLALHLALDWQNQILDDKANESDFAIILPDESFATSLMVLDSCNLFNYAMGINIQTLEEYMVLKSLQDNMTKDIAQKNKYDFQTRIDITPIISFILSQRKSIESNQDYISKIQFIYQSLQYMLSTSLNWNISFSLESNNNLNENLSEDSQIESFWGFLQDIIKHQNYYIEEPKIEHLEQILRIIFYDYEIIISECIKIISSLSTLYNVNFLATSRLGFYELFMLFMRDIERFSLSDTTGGKIRIIGALEARSLSFKEVLILDFTDDLIPNVKSDNMFLNSRIRKFYNIPTKQDKEKLFKHHYFNIIKNTQKAHISFVNNAQKVPSTMLFELRCDIDMAQDIDMIYQYYDMQDNLPYNFVEDNFGAFSYTKPFSPTAIDIYQTCQRKFFFKYIEGLSSEPTSPNGANHKDIGICIHNALYKAYSKFIGTHITSENIDLLANTFEQECLHQAQNTEYSTTTKLEIEKLCYLAKHFFDYEKSRVRKSTIEILALEYDFHAKCGKHEFVGIIDRIEKHDNAIWIYDYKTGKKPKDIESMQMPIYSLCIEMAKESFSFLTPYKNLPMNYVYVYASEFAQDNEKSFILEQKRENLKESQSKLLEILESFGKENTQTKQTAICNICEYNLLCQRV</sequence>
<name>A0A099TYX0_9HELI</name>
<dbReference type="RefSeq" id="WP_034557692.1">
    <property type="nucleotide sequence ID" value="NZ_FZML01000015.1"/>
</dbReference>
<evidence type="ECO:0000313" key="3">
    <source>
        <dbReference type="EMBL" id="TLE00625.1"/>
    </source>
</evidence>
<dbReference type="EMBL" id="UGJE01000002">
    <property type="protein sequence ID" value="STQ85643.1"/>
    <property type="molecule type" value="Genomic_DNA"/>
</dbReference>
<reference evidence="3 4" key="1">
    <citation type="journal article" date="2014" name="Genome Announc.">
        <title>Draft genome sequences of eight enterohepatic helicobacter species isolated from both laboratory and wild rodents.</title>
        <authorList>
            <person name="Sheh A."/>
            <person name="Shen Z."/>
            <person name="Fox J.G."/>
        </authorList>
    </citation>
    <scope>NUCLEOTIDE SEQUENCE [LARGE SCALE GENOMIC DNA]</scope>
    <source>
        <strain evidence="3 4">ST1</strain>
    </source>
</reference>
<dbReference type="STRING" id="216.LS73_03805"/>
<organism evidence="2 5">
    <name type="scientific">Helicobacter muridarum</name>
    <dbReference type="NCBI Taxonomy" id="216"/>
    <lineage>
        <taxon>Bacteria</taxon>
        <taxon>Pseudomonadati</taxon>
        <taxon>Campylobacterota</taxon>
        <taxon>Epsilonproteobacteria</taxon>
        <taxon>Campylobacterales</taxon>
        <taxon>Helicobacteraceae</taxon>
        <taxon>Helicobacter</taxon>
    </lineage>
</organism>
<evidence type="ECO:0000259" key="1">
    <source>
        <dbReference type="Pfam" id="PF12705"/>
    </source>
</evidence>
<evidence type="ECO:0000313" key="5">
    <source>
        <dbReference type="Proteomes" id="UP000255139"/>
    </source>
</evidence>
<dbReference type="Gene3D" id="3.90.320.10">
    <property type="match status" value="1"/>
</dbReference>